<dbReference type="AlphaFoldDB" id="A0A6A3LAC4"/>
<comment type="caution">
    <text evidence="2">The sequence shown here is derived from an EMBL/GenBank/DDBJ whole genome shotgun (WGS) entry which is preliminary data.</text>
</comment>
<accession>A0A6A3LAC4</accession>
<dbReference type="EMBL" id="QXFW01000415">
    <property type="protein sequence ID" value="KAE9012954.1"/>
    <property type="molecule type" value="Genomic_DNA"/>
</dbReference>
<feature type="region of interest" description="Disordered" evidence="1">
    <location>
        <begin position="21"/>
        <end position="44"/>
    </location>
</feature>
<evidence type="ECO:0000256" key="1">
    <source>
        <dbReference type="SAM" id="MobiDB-lite"/>
    </source>
</evidence>
<dbReference type="Proteomes" id="UP000460718">
    <property type="component" value="Unassembled WGS sequence"/>
</dbReference>
<protein>
    <submittedName>
        <fullName evidence="2">Uncharacterized protein</fullName>
    </submittedName>
</protein>
<evidence type="ECO:0000313" key="2">
    <source>
        <dbReference type="EMBL" id="KAE9012954.1"/>
    </source>
</evidence>
<evidence type="ECO:0000313" key="3">
    <source>
        <dbReference type="Proteomes" id="UP000460718"/>
    </source>
</evidence>
<name>A0A6A3LAC4_9STRA</name>
<sequence length="140" mass="13878">MSNAGAASELRHEMVDPAPAIEADDVDEVAPGRATGSGKATGTAEIVPGSAACRGEAADVLAGGAAAHIEPADPVLKVVVACVPIEAVDRVSGGSAFRSDDAEIALEGSAVRAEAAGAEVEVGILRERKVVVHAAKCRAA</sequence>
<reference evidence="2 3" key="1">
    <citation type="submission" date="2018-09" db="EMBL/GenBank/DDBJ databases">
        <title>Genomic investigation of the strawberry pathogen Phytophthora fragariae indicates pathogenicity is determined by transcriptional variation in three key races.</title>
        <authorList>
            <person name="Adams T.M."/>
            <person name="Armitage A.D."/>
            <person name="Sobczyk M.K."/>
            <person name="Bates H.J."/>
            <person name="Dunwell J.M."/>
            <person name="Nellist C.F."/>
            <person name="Harrison R.J."/>
        </authorList>
    </citation>
    <scope>NUCLEOTIDE SEQUENCE [LARGE SCALE GENOMIC DNA]</scope>
    <source>
        <strain evidence="2 3">SCRP245</strain>
    </source>
</reference>
<organism evidence="2 3">
    <name type="scientific">Phytophthora fragariae</name>
    <dbReference type="NCBI Taxonomy" id="53985"/>
    <lineage>
        <taxon>Eukaryota</taxon>
        <taxon>Sar</taxon>
        <taxon>Stramenopiles</taxon>
        <taxon>Oomycota</taxon>
        <taxon>Peronosporomycetes</taxon>
        <taxon>Peronosporales</taxon>
        <taxon>Peronosporaceae</taxon>
        <taxon>Phytophthora</taxon>
    </lineage>
</organism>
<proteinExistence type="predicted"/>
<gene>
    <name evidence="2" type="ORF">PF011_g8687</name>
</gene>